<evidence type="ECO:0000313" key="3">
    <source>
        <dbReference type="Proteomes" id="UP001189624"/>
    </source>
</evidence>
<dbReference type="AlphaFoldDB" id="A0AA86T1P9"/>
<dbReference type="Proteomes" id="UP001189624">
    <property type="component" value="Chromosome 4"/>
</dbReference>
<dbReference type="EMBL" id="OY731401">
    <property type="protein sequence ID" value="CAJ1948147.1"/>
    <property type="molecule type" value="Genomic_DNA"/>
</dbReference>
<gene>
    <name evidence="2" type="ORF">AYBTSS11_LOCUS13031</name>
</gene>
<keyword evidence="3" id="KW-1185">Reference proteome</keyword>
<accession>A0AA86T1P9</accession>
<sequence length="104" mass="11460">MKVAFFKKDYFFVEGKLSCPKEKRVNLSSSFHFSSFDSERLTGGKLGKAGENNLDSCQGDHSEELGLGKGGSIVLVDTPHTVSSSHKDADNDKDDINVERSWMS</sequence>
<name>A0AA86T1P9_9FABA</name>
<dbReference type="Gramene" id="rna-AYBTSS11_LOCUS13031">
    <property type="protein sequence ID" value="CAJ1948147.1"/>
    <property type="gene ID" value="gene-AYBTSS11_LOCUS13031"/>
</dbReference>
<protein>
    <submittedName>
        <fullName evidence="2">Uncharacterized protein</fullName>
    </submittedName>
</protein>
<reference evidence="2" key="1">
    <citation type="submission" date="2023-10" db="EMBL/GenBank/DDBJ databases">
        <authorList>
            <person name="Domelevo Entfellner J.-B."/>
        </authorList>
    </citation>
    <scope>NUCLEOTIDE SEQUENCE</scope>
</reference>
<evidence type="ECO:0000313" key="2">
    <source>
        <dbReference type="EMBL" id="CAJ1948147.1"/>
    </source>
</evidence>
<feature type="compositionally biased region" description="Basic and acidic residues" evidence="1">
    <location>
        <begin position="85"/>
        <end position="98"/>
    </location>
</feature>
<proteinExistence type="predicted"/>
<evidence type="ECO:0000256" key="1">
    <source>
        <dbReference type="SAM" id="MobiDB-lite"/>
    </source>
</evidence>
<feature type="region of interest" description="Disordered" evidence="1">
    <location>
        <begin position="78"/>
        <end position="104"/>
    </location>
</feature>
<organism evidence="2 3">
    <name type="scientific">Sphenostylis stenocarpa</name>
    <dbReference type="NCBI Taxonomy" id="92480"/>
    <lineage>
        <taxon>Eukaryota</taxon>
        <taxon>Viridiplantae</taxon>
        <taxon>Streptophyta</taxon>
        <taxon>Embryophyta</taxon>
        <taxon>Tracheophyta</taxon>
        <taxon>Spermatophyta</taxon>
        <taxon>Magnoliopsida</taxon>
        <taxon>eudicotyledons</taxon>
        <taxon>Gunneridae</taxon>
        <taxon>Pentapetalae</taxon>
        <taxon>rosids</taxon>
        <taxon>fabids</taxon>
        <taxon>Fabales</taxon>
        <taxon>Fabaceae</taxon>
        <taxon>Papilionoideae</taxon>
        <taxon>50 kb inversion clade</taxon>
        <taxon>NPAAA clade</taxon>
        <taxon>indigoferoid/millettioid clade</taxon>
        <taxon>Phaseoleae</taxon>
        <taxon>Sphenostylis</taxon>
    </lineage>
</organism>